<dbReference type="GeneID" id="105222724"/>
<name>A0A6I9UVQ2_BACDO</name>
<feature type="region of interest" description="Disordered" evidence="10">
    <location>
        <begin position="825"/>
        <end position="873"/>
    </location>
</feature>
<dbReference type="PROSITE" id="PS50157">
    <property type="entry name" value="ZINC_FINGER_C2H2_2"/>
    <property type="match status" value="5"/>
</dbReference>
<feature type="domain" description="C2H2-type" evidence="11">
    <location>
        <begin position="323"/>
        <end position="350"/>
    </location>
</feature>
<evidence type="ECO:0000313" key="13">
    <source>
        <dbReference type="RefSeq" id="XP_011198464.2"/>
    </source>
</evidence>
<comment type="subcellular location">
    <subcellularLocation>
        <location evidence="1">Nucleus</location>
    </subcellularLocation>
</comment>
<evidence type="ECO:0000256" key="2">
    <source>
        <dbReference type="ARBA" id="ARBA00022723"/>
    </source>
</evidence>
<keyword evidence="8" id="KW-0539">Nucleus</keyword>
<dbReference type="InterPro" id="IPR050717">
    <property type="entry name" value="C2H2-ZF_Transcription_Reg"/>
</dbReference>
<keyword evidence="4 9" id="KW-0863">Zinc-finger</keyword>
<feature type="domain" description="C2H2-type" evidence="11">
    <location>
        <begin position="267"/>
        <end position="294"/>
    </location>
</feature>
<dbReference type="GO" id="GO:0000981">
    <property type="term" value="F:DNA-binding transcription factor activity, RNA polymerase II-specific"/>
    <property type="evidence" value="ECO:0007669"/>
    <property type="project" value="TreeGrafter"/>
</dbReference>
<dbReference type="Gene3D" id="3.30.160.60">
    <property type="entry name" value="Classic Zinc Finger"/>
    <property type="match status" value="5"/>
</dbReference>
<feature type="compositionally biased region" description="Low complexity" evidence="10">
    <location>
        <begin position="845"/>
        <end position="855"/>
    </location>
</feature>
<dbReference type="PANTHER" id="PTHR14196">
    <property type="entry name" value="ODD-SKIPPED - RELATED"/>
    <property type="match status" value="1"/>
</dbReference>
<proteinExistence type="predicted"/>
<evidence type="ECO:0000313" key="14">
    <source>
        <dbReference type="RefSeq" id="XP_011198465.2"/>
    </source>
</evidence>
<dbReference type="GO" id="GO:0000977">
    <property type="term" value="F:RNA polymerase II transcription regulatory region sequence-specific DNA binding"/>
    <property type="evidence" value="ECO:0007669"/>
    <property type="project" value="TreeGrafter"/>
</dbReference>
<reference evidence="12 13" key="1">
    <citation type="submission" date="2025-05" db="UniProtKB">
        <authorList>
            <consortium name="RefSeq"/>
        </authorList>
    </citation>
    <scope>NUCLEOTIDE SEQUENCE [LARGE SCALE GENOMIC DNA]</scope>
    <source>
        <tissue evidence="13 14">Adult</tissue>
    </source>
</reference>
<dbReference type="GO" id="GO:0016348">
    <property type="term" value="P:imaginal disc-derived leg joint morphogenesis"/>
    <property type="evidence" value="ECO:0007669"/>
    <property type="project" value="UniProtKB-ARBA"/>
</dbReference>
<dbReference type="AlphaFoldDB" id="A0A6I9UVQ2"/>
<feature type="region of interest" description="Disordered" evidence="10">
    <location>
        <begin position="456"/>
        <end position="512"/>
    </location>
</feature>
<feature type="domain" description="C2H2-type" evidence="11">
    <location>
        <begin position="351"/>
        <end position="374"/>
    </location>
</feature>
<evidence type="ECO:0000259" key="11">
    <source>
        <dbReference type="PROSITE" id="PS50157"/>
    </source>
</evidence>
<evidence type="ECO:0000256" key="9">
    <source>
        <dbReference type="PROSITE-ProRule" id="PRU00042"/>
    </source>
</evidence>
<dbReference type="GO" id="GO:0007366">
    <property type="term" value="P:periodic partitioning by pair rule gene"/>
    <property type="evidence" value="ECO:0007669"/>
    <property type="project" value="UniProtKB-KW"/>
</dbReference>
<evidence type="ECO:0000256" key="5">
    <source>
        <dbReference type="ARBA" id="ARBA00022833"/>
    </source>
</evidence>
<dbReference type="RefSeq" id="XP_049311031.1">
    <property type="nucleotide sequence ID" value="XM_049455074.1"/>
</dbReference>
<dbReference type="PROSITE" id="PS00028">
    <property type="entry name" value="ZINC_FINGER_C2H2_1"/>
    <property type="match status" value="5"/>
</dbReference>
<feature type="region of interest" description="Disordered" evidence="10">
    <location>
        <begin position="377"/>
        <end position="440"/>
    </location>
</feature>
<dbReference type="Pfam" id="PF00096">
    <property type="entry name" value="zf-C2H2"/>
    <property type="match status" value="5"/>
</dbReference>
<evidence type="ECO:0000313" key="15">
    <source>
        <dbReference type="RefSeq" id="XP_049311031.1"/>
    </source>
</evidence>
<evidence type="ECO:0000256" key="10">
    <source>
        <dbReference type="SAM" id="MobiDB-lite"/>
    </source>
</evidence>
<keyword evidence="7" id="KW-0804">Transcription</keyword>
<evidence type="ECO:0000256" key="8">
    <source>
        <dbReference type="ARBA" id="ARBA00023242"/>
    </source>
</evidence>
<dbReference type="PANTHER" id="PTHR14196:SF0">
    <property type="entry name" value="PROTEIN BOWEL"/>
    <property type="match status" value="1"/>
</dbReference>
<evidence type="ECO:0000256" key="1">
    <source>
        <dbReference type="ARBA" id="ARBA00004123"/>
    </source>
</evidence>
<dbReference type="GO" id="GO:0048619">
    <property type="term" value="P:embryonic hindgut morphogenesis"/>
    <property type="evidence" value="ECO:0007669"/>
    <property type="project" value="TreeGrafter"/>
</dbReference>
<dbReference type="Proteomes" id="UP001652620">
    <property type="component" value="Chromosome 1"/>
</dbReference>
<gene>
    <name evidence="13 14 15" type="primary">LOC105222724</name>
</gene>
<sequence>MPTENTMLEDRPGGGAMTMTRPSRLEQFLQAPGAGGASEQRSASSGRVPSGAAAAAAAAAAYETQLAYQHHLVAAGLMGAGGGAANAQAAHSAFVPVLPSRNAMRAPGAAAIYGGMLDAEVAKEASKRHGGNTNFEIISMMADKRKELALREAAAAAMLMQRPPGQGPPPGVPTAVMYPPPPYLGGPGPSPTGAGTFAFPSAAATAALFPAGLPPTMHAGLDRRLLRAPGRASRPKKQFICKFCNRQFTKSYNLLIHERTHTDERPYSCDICGKAFRRQDHLRDHRYIHSKEKPFKCTECGKGFCQSRTLAVHKILHMEESPHKCPVCSRSFNQRSNLKTHLLTHTDHKPYECSSCGKVFRRNCDLRRHALTHAVGDGPSEYVDVGEEDEGRHLSGDEEDTLLEVDSPRQSPIHRLHSGTPTQELGGAAGHAEKSSGEARAAARMRLKRKACYDAAEISDESEEELDEDDELDEAELEDEAELGEDEDEEDTAQNMPKVGLLEPRPTGQGVTHCHHEGGEMYTMRPTHETRDLHDAMHASDSPHTFNAPPTGSAFMPSSPSARYNPMRALPGAGESIHSPSTSNGPEPYIPMLHVRRDLHPKALLLSAAEMKGANIMPPGVLVGAAALPTPTQQPPPSASTIALPPVLTQATPASGIAPAAPPPPLPPLLDTGKNLQQPLHSPLESMPSFLGSIPIRKRIVGLEQMAEAQRAYNAHTQSAGLMALNMTRTHTALKAAPPPPHTLLPGKPYMSSVNQAPLLCESKSLLAASGGIAVGSTHADTSTLLSREAAVGIAPLTSASSSSERHYLLPPNNAVNLNTQETLSGVGSATRPSLSPASTALTMQPHQQQQQQQAAPPPTRRTGFSIEDIMRR</sequence>
<feature type="region of interest" description="Disordered" evidence="10">
    <location>
        <begin position="1"/>
        <end position="47"/>
    </location>
</feature>
<dbReference type="RefSeq" id="XP_011198464.2">
    <property type="nucleotide sequence ID" value="XM_011200162.4"/>
</dbReference>
<dbReference type="KEGG" id="bdr:105222724"/>
<evidence type="ECO:0000313" key="12">
    <source>
        <dbReference type="Proteomes" id="UP001652620"/>
    </source>
</evidence>
<evidence type="ECO:0000256" key="6">
    <source>
        <dbReference type="ARBA" id="ARBA00023015"/>
    </source>
</evidence>
<dbReference type="GO" id="GO:0005634">
    <property type="term" value="C:nucleus"/>
    <property type="evidence" value="ECO:0007669"/>
    <property type="project" value="UniProtKB-SubCell"/>
</dbReference>
<keyword evidence="2" id="KW-0479">Metal-binding</keyword>
<feature type="domain" description="C2H2-type" evidence="11">
    <location>
        <begin position="295"/>
        <end position="322"/>
    </location>
</feature>
<keyword evidence="5" id="KW-0862">Zinc</keyword>
<evidence type="ECO:0000256" key="7">
    <source>
        <dbReference type="ARBA" id="ARBA00023163"/>
    </source>
</evidence>
<dbReference type="SUPFAM" id="SSF57667">
    <property type="entry name" value="beta-beta-alpha zinc fingers"/>
    <property type="match status" value="3"/>
</dbReference>
<dbReference type="InterPro" id="IPR036236">
    <property type="entry name" value="Znf_C2H2_sf"/>
</dbReference>
<feature type="domain" description="C2H2-type" evidence="11">
    <location>
        <begin position="239"/>
        <end position="266"/>
    </location>
</feature>
<keyword evidence="12" id="KW-1185">Reference proteome</keyword>
<keyword evidence="3" id="KW-0677">Repeat</keyword>
<feature type="compositionally biased region" description="Polar residues" evidence="10">
    <location>
        <begin position="825"/>
        <end position="843"/>
    </location>
</feature>
<evidence type="ECO:0000256" key="3">
    <source>
        <dbReference type="ARBA" id="ARBA00022737"/>
    </source>
</evidence>
<dbReference type="OrthoDB" id="9451254at2759"/>
<dbReference type="RefSeq" id="XP_011198465.2">
    <property type="nucleotide sequence ID" value="XM_011200163.4"/>
</dbReference>
<feature type="compositionally biased region" description="Acidic residues" evidence="10">
    <location>
        <begin position="457"/>
        <end position="492"/>
    </location>
</feature>
<dbReference type="SMART" id="SM00355">
    <property type="entry name" value="ZnF_C2H2"/>
    <property type="match status" value="5"/>
</dbReference>
<accession>A0A6I9UVQ2</accession>
<keyword evidence="6" id="KW-0805">Transcription regulation</keyword>
<organism evidence="12 13">
    <name type="scientific">Bactrocera dorsalis</name>
    <name type="common">Oriental fruit fly</name>
    <name type="synonym">Dacus dorsalis</name>
    <dbReference type="NCBI Taxonomy" id="27457"/>
    <lineage>
        <taxon>Eukaryota</taxon>
        <taxon>Metazoa</taxon>
        <taxon>Ecdysozoa</taxon>
        <taxon>Arthropoda</taxon>
        <taxon>Hexapoda</taxon>
        <taxon>Insecta</taxon>
        <taxon>Pterygota</taxon>
        <taxon>Neoptera</taxon>
        <taxon>Endopterygota</taxon>
        <taxon>Diptera</taxon>
        <taxon>Brachycera</taxon>
        <taxon>Muscomorpha</taxon>
        <taxon>Tephritoidea</taxon>
        <taxon>Tephritidae</taxon>
        <taxon>Bactrocera</taxon>
        <taxon>Bactrocera</taxon>
    </lineage>
</organism>
<dbReference type="InterPro" id="IPR013087">
    <property type="entry name" value="Znf_C2H2_type"/>
</dbReference>
<evidence type="ECO:0000256" key="4">
    <source>
        <dbReference type="ARBA" id="ARBA00022771"/>
    </source>
</evidence>
<dbReference type="GO" id="GO:0008270">
    <property type="term" value="F:zinc ion binding"/>
    <property type="evidence" value="ECO:0007669"/>
    <property type="project" value="UniProtKB-KW"/>
</dbReference>
<protein>
    <submittedName>
        <fullName evidence="13 14">Protein bowel</fullName>
    </submittedName>
</protein>